<keyword evidence="1" id="KW-1133">Transmembrane helix</keyword>
<evidence type="ECO:0000313" key="3">
    <source>
        <dbReference type="Proteomes" id="UP001620405"/>
    </source>
</evidence>
<evidence type="ECO:0000256" key="1">
    <source>
        <dbReference type="SAM" id="Phobius"/>
    </source>
</evidence>
<evidence type="ECO:0008006" key="4">
    <source>
        <dbReference type="Google" id="ProtNLM"/>
    </source>
</evidence>
<feature type="transmembrane region" description="Helical" evidence="1">
    <location>
        <begin position="104"/>
        <end position="126"/>
    </location>
</feature>
<proteinExistence type="predicted"/>
<keyword evidence="3" id="KW-1185">Reference proteome</keyword>
<protein>
    <recommendedName>
        <fullName evidence="4">Transcriptional activator TraM</fullName>
    </recommendedName>
</protein>
<gene>
    <name evidence="2" type="ORF">ISP13_16025</name>
</gene>
<accession>A0ABW8IYE1</accession>
<keyword evidence="1" id="KW-0472">Membrane</keyword>
<name>A0ABW8IYE1_9GAMM</name>
<dbReference type="RefSeq" id="WP_284395971.1">
    <property type="nucleotide sequence ID" value="NZ_BSNQ01000003.1"/>
</dbReference>
<sequence>MAISNVEHEKVNALVARLKQIISRNQEPNEGEYVAQAIEEIDPNAPTLTQAILSFKGSDYIPSAARDRVRGLLQVYRDQLMAEELVRSQATLAQSTDMLARRTLIATWVGVVVAIVGTGIAIIQLMEG</sequence>
<comment type="caution">
    <text evidence="2">The sequence shown here is derived from an EMBL/GenBank/DDBJ whole genome shotgun (WGS) entry which is preliminary data.</text>
</comment>
<dbReference type="EMBL" id="JADIKG010000013">
    <property type="protein sequence ID" value="MFK2875050.1"/>
    <property type="molecule type" value="Genomic_DNA"/>
</dbReference>
<dbReference type="Proteomes" id="UP001620405">
    <property type="component" value="Unassembled WGS sequence"/>
</dbReference>
<keyword evidence="1" id="KW-0812">Transmembrane</keyword>
<reference evidence="2 3" key="1">
    <citation type="submission" date="2020-10" db="EMBL/GenBank/DDBJ databases">
        <title>Phylogeny of dyella-like bacteria.</title>
        <authorList>
            <person name="Fu J."/>
        </authorList>
    </citation>
    <scope>NUCLEOTIDE SEQUENCE [LARGE SCALE GENOMIC DNA]</scope>
    <source>
        <strain evidence="2 3">DHOB07</strain>
    </source>
</reference>
<evidence type="ECO:0000313" key="2">
    <source>
        <dbReference type="EMBL" id="MFK2875050.1"/>
    </source>
</evidence>
<organism evidence="2 3">
    <name type="scientific">Dyella lipolytica</name>
    <dbReference type="NCBI Taxonomy" id="1867835"/>
    <lineage>
        <taxon>Bacteria</taxon>
        <taxon>Pseudomonadati</taxon>
        <taxon>Pseudomonadota</taxon>
        <taxon>Gammaproteobacteria</taxon>
        <taxon>Lysobacterales</taxon>
        <taxon>Rhodanobacteraceae</taxon>
        <taxon>Dyella</taxon>
    </lineage>
</organism>